<keyword evidence="2" id="KW-1185">Reference proteome</keyword>
<protein>
    <submittedName>
        <fullName evidence="1">Uncharacterized protein</fullName>
    </submittedName>
</protein>
<accession>A0ACC1BG11</accession>
<evidence type="ECO:0000313" key="1">
    <source>
        <dbReference type="EMBL" id="KAJ0097888.1"/>
    </source>
</evidence>
<sequence length="272" mass="29789">MLYQLVYPRLQGSKIAYEYLQEAGDKSNRLTKVKAVAIVRLSLSFNVLGCLGVTIRWLKDTTTKAEGGDTNDGVAPAMAEVPIGCLPSLLSEGELAQICKDYGWLPTELQLAANSLRFLKVLWSGFNGFLRFIGGVFGLSSPSLTRLDAFSESGSISYSRKDELGLCRVQWAKEEKCLLSRGGGEHATRELVPTSTSRKMTKVDVAENPSLLVGERGEPIALTIPEHVSLGVAMLQELVTSKMFEEDGRMSLLAMMLALSRAFSRVSSLRYL</sequence>
<gene>
    <name evidence="1" type="ORF">Patl1_27697</name>
</gene>
<comment type="caution">
    <text evidence="1">The sequence shown here is derived from an EMBL/GenBank/DDBJ whole genome shotgun (WGS) entry which is preliminary data.</text>
</comment>
<dbReference type="EMBL" id="CM047901">
    <property type="protein sequence ID" value="KAJ0097888.1"/>
    <property type="molecule type" value="Genomic_DNA"/>
</dbReference>
<name>A0ACC1BG11_9ROSI</name>
<evidence type="ECO:0000313" key="2">
    <source>
        <dbReference type="Proteomes" id="UP001164250"/>
    </source>
</evidence>
<proteinExistence type="predicted"/>
<dbReference type="Proteomes" id="UP001164250">
    <property type="component" value="Chromosome 5"/>
</dbReference>
<organism evidence="1 2">
    <name type="scientific">Pistacia atlantica</name>
    <dbReference type="NCBI Taxonomy" id="434234"/>
    <lineage>
        <taxon>Eukaryota</taxon>
        <taxon>Viridiplantae</taxon>
        <taxon>Streptophyta</taxon>
        <taxon>Embryophyta</taxon>
        <taxon>Tracheophyta</taxon>
        <taxon>Spermatophyta</taxon>
        <taxon>Magnoliopsida</taxon>
        <taxon>eudicotyledons</taxon>
        <taxon>Gunneridae</taxon>
        <taxon>Pentapetalae</taxon>
        <taxon>rosids</taxon>
        <taxon>malvids</taxon>
        <taxon>Sapindales</taxon>
        <taxon>Anacardiaceae</taxon>
        <taxon>Pistacia</taxon>
    </lineage>
</organism>
<reference evidence="2" key="1">
    <citation type="journal article" date="2023" name="G3 (Bethesda)">
        <title>Genome assembly and association tests identify interacting loci associated with vigor, precocity, and sex in interspecific pistachio rootstocks.</title>
        <authorList>
            <person name="Palmer W."/>
            <person name="Jacygrad E."/>
            <person name="Sagayaradj S."/>
            <person name="Cavanaugh K."/>
            <person name="Han R."/>
            <person name="Bertier L."/>
            <person name="Beede B."/>
            <person name="Kafkas S."/>
            <person name="Golino D."/>
            <person name="Preece J."/>
            <person name="Michelmore R."/>
        </authorList>
    </citation>
    <scope>NUCLEOTIDE SEQUENCE [LARGE SCALE GENOMIC DNA]</scope>
</reference>